<proteinExistence type="inferred from homology"/>
<dbReference type="Pfam" id="PF01565">
    <property type="entry name" value="FAD_binding_4"/>
    <property type="match status" value="1"/>
</dbReference>
<dbReference type="Proteomes" id="UP001447188">
    <property type="component" value="Unassembled WGS sequence"/>
</dbReference>
<dbReference type="InterPro" id="IPR006094">
    <property type="entry name" value="Oxid_FAD_bind_N"/>
</dbReference>
<dbReference type="PROSITE" id="PS51387">
    <property type="entry name" value="FAD_PCMH"/>
    <property type="match status" value="1"/>
</dbReference>
<evidence type="ECO:0000256" key="1">
    <source>
        <dbReference type="ARBA" id="ARBA00001974"/>
    </source>
</evidence>
<feature type="domain" description="FAD-binding PCMH-type" evidence="6">
    <location>
        <begin position="1"/>
        <end position="121"/>
    </location>
</feature>
<dbReference type="PANTHER" id="PTHR42973:SF9">
    <property type="entry name" value="FAD-BINDING PCMH-TYPE DOMAIN-CONTAINING PROTEIN-RELATED"/>
    <property type="match status" value="1"/>
</dbReference>
<dbReference type="InterPro" id="IPR036318">
    <property type="entry name" value="FAD-bd_PCMH-like_sf"/>
</dbReference>
<dbReference type="EMBL" id="JBBBZM010000479">
    <property type="protein sequence ID" value="KAL0630605.1"/>
    <property type="molecule type" value="Genomic_DNA"/>
</dbReference>
<protein>
    <recommendedName>
        <fullName evidence="6">FAD-binding PCMH-type domain-containing protein</fullName>
    </recommendedName>
</protein>
<keyword evidence="5" id="KW-0560">Oxidoreductase</keyword>
<keyword evidence="3" id="KW-0285">Flavoprotein</keyword>
<evidence type="ECO:0000256" key="4">
    <source>
        <dbReference type="ARBA" id="ARBA00022827"/>
    </source>
</evidence>
<organism evidence="7 8">
    <name type="scientific">Discina gigas</name>
    <dbReference type="NCBI Taxonomy" id="1032678"/>
    <lineage>
        <taxon>Eukaryota</taxon>
        <taxon>Fungi</taxon>
        <taxon>Dikarya</taxon>
        <taxon>Ascomycota</taxon>
        <taxon>Pezizomycotina</taxon>
        <taxon>Pezizomycetes</taxon>
        <taxon>Pezizales</taxon>
        <taxon>Discinaceae</taxon>
        <taxon>Discina</taxon>
    </lineage>
</organism>
<evidence type="ECO:0000256" key="3">
    <source>
        <dbReference type="ARBA" id="ARBA00022630"/>
    </source>
</evidence>
<reference evidence="7 8" key="1">
    <citation type="submission" date="2024-02" db="EMBL/GenBank/DDBJ databases">
        <title>Discinaceae phylogenomics.</title>
        <authorList>
            <person name="Dirks A.C."/>
            <person name="James T.Y."/>
        </authorList>
    </citation>
    <scope>NUCLEOTIDE SEQUENCE [LARGE SCALE GENOMIC DNA]</scope>
    <source>
        <strain evidence="7 8">ACD0624</strain>
    </source>
</reference>
<evidence type="ECO:0000313" key="8">
    <source>
        <dbReference type="Proteomes" id="UP001447188"/>
    </source>
</evidence>
<evidence type="ECO:0000259" key="6">
    <source>
        <dbReference type="PROSITE" id="PS51387"/>
    </source>
</evidence>
<dbReference type="Gene3D" id="3.40.462.20">
    <property type="match status" value="1"/>
</dbReference>
<comment type="cofactor">
    <cofactor evidence="1">
        <name>FAD</name>
        <dbReference type="ChEBI" id="CHEBI:57692"/>
    </cofactor>
</comment>
<evidence type="ECO:0000313" key="7">
    <source>
        <dbReference type="EMBL" id="KAL0630605.1"/>
    </source>
</evidence>
<dbReference type="InterPro" id="IPR016166">
    <property type="entry name" value="FAD-bd_PCMH"/>
</dbReference>
<evidence type="ECO:0000256" key="5">
    <source>
        <dbReference type="ARBA" id="ARBA00023002"/>
    </source>
</evidence>
<gene>
    <name evidence="7" type="ORF">Q9L58_010547</name>
</gene>
<name>A0ABR3G3U3_9PEZI</name>
<comment type="caution">
    <text evidence="7">The sequence shown here is derived from an EMBL/GenBank/DDBJ whole genome shotgun (WGS) entry which is preliminary data.</text>
</comment>
<keyword evidence="4" id="KW-0274">FAD</keyword>
<dbReference type="Gene3D" id="3.30.465.10">
    <property type="match status" value="1"/>
</dbReference>
<dbReference type="InterPro" id="IPR050416">
    <property type="entry name" value="FAD-linked_Oxidoreductase"/>
</dbReference>
<accession>A0ABR3G3U3</accession>
<sequence length="213" mass="22898">MIDMRRLNWTSYNAANGYLTVGGGITTGEMANATHALGKEITVGSCPCTGALGVTMGGGIGRLMGRHGLIIDSLVEMRYVLADGTAITLNNQTDTELWWGVRGAGQNFGIATQATYKVYDQVNDGNHYAVDMEFSMSQLQQILTVINAQSEALPESLALFFVAVPVGSTGGPIIAINFVYSGPVVDSQKYLQPWLEISPVTFSDRVVQWDSLP</sequence>
<dbReference type="InterPro" id="IPR016169">
    <property type="entry name" value="FAD-bd_PCMH_sub2"/>
</dbReference>
<keyword evidence="8" id="KW-1185">Reference proteome</keyword>
<dbReference type="PANTHER" id="PTHR42973">
    <property type="entry name" value="BINDING OXIDOREDUCTASE, PUTATIVE (AFU_ORTHOLOGUE AFUA_1G17690)-RELATED"/>
    <property type="match status" value="1"/>
</dbReference>
<comment type="similarity">
    <text evidence="2">Belongs to the oxygen-dependent FAD-linked oxidoreductase family.</text>
</comment>
<dbReference type="SUPFAM" id="SSF56176">
    <property type="entry name" value="FAD-binding/transporter-associated domain-like"/>
    <property type="match status" value="1"/>
</dbReference>
<evidence type="ECO:0000256" key="2">
    <source>
        <dbReference type="ARBA" id="ARBA00005466"/>
    </source>
</evidence>